<dbReference type="EMBL" id="JAWWNJ010000132">
    <property type="protein sequence ID" value="KAK6985244.1"/>
    <property type="molecule type" value="Genomic_DNA"/>
</dbReference>
<organism evidence="2 3">
    <name type="scientific">Favolaschia claudopus</name>
    <dbReference type="NCBI Taxonomy" id="2862362"/>
    <lineage>
        <taxon>Eukaryota</taxon>
        <taxon>Fungi</taxon>
        <taxon>Dikarya</taxon>
        <taxon>Basidiomycota</taxon>
        <taxon>Agaricomycotina</taxon>
        <taxon>Agaricomycetes</taxon>
        <taxon>Agaricomycetidae</taxon>
        <taxon>Agaricales</taxon>
        <taxon>Marasmiineae</taxon>
        <taxon>Mycenaceae</taxon>
        <taxon>Favolaschia</taxon>
    </lineage>
</organism>
<evidence type="ECO:0000313" key="3">
    <source>
        <dbReference type="Proteomes" id="UP001362999"/>
    </source>
</evidence>
<gene>
    <name evidence="2" type="ORF">R3P38DRAFT_3102155</name>
</gene>
<protein>
    <submittedName>
        <fullName evidence="2">Uncharacterized protein</fullName>
    </submittedName>
</protein>
<accession>A0AAV9ZM51</accession>
<evidence type="ECO:0000313" key="2">
    <source>
        <dbReference type="EMBL" id="KAK6985244.1"/>
    </source>
</evidence>
<comment type="caution">
    <text evidence="2">The sequence shown here is derived from an EMBL/GenBank/DDBJ whole genome shotgun (WGS) entry which is preliminary data.</text>
</comment>
<keyword evidence="1" id="KW-0812">Transmembrane</keyword>
<proteinExistence type="predicted"/>
<keyword evidence="3" id="KW-1185">Reference proteome</keyword>
<feature type="transmembrane region" description="Helical" evidence="1">
    <location>
        <begin position="49"/>
        <end position="71"/>
    </location>
</feature>
<feature type="transmembrane region" description="Helical" evidence="1">
    <location>
        <begin position="16"/>
        <end position="37"/>
    </location>
</feature>
<feature type="non-terminal residue" evidence="2">
    <location>
        <position position="73"/>
    </location>
</feature>
<keyword evidence="1" id="KW-1133">Transmembrane helix</keyword>
<sequence>MCLWTSYLRLHALSRYIRSGFMLAVISRLVPGLHAFMDYHIFHACMRLWLVYGLHFYLHLSGNATYVYLILLS</sequence>
<dbReference type="Proteomes" id="UP001362999">
    <property type="component" value="Unassembled WGS sequence"/>
</dbReference>
<dbReference type="AlphaFoldDB" id="A0AAV9ZM51"/>
<evidence type="ECO:0000256" key="1">
    <source>
        <dbReference type="SAM" id="Phobius"/>
    </source>
</evidence>
<reference evidence="2 3" key="1">
    <citation type="journal article" date="2024" name="J Genomics">
        <title>Draft genome sequencing and assembly of Favolaschia claudopus CIRM-BRFM 2984 isolated from oak limbs.</title>
        <authorList>
            <person name="Navarro D."/>
            <person name="Drula E."/>
            <person name="Chaduli D."/>
            <person name="Cazenave R."/>
            <person name="Ahrendt S."/>
            <person name="Wang J."/>
            <person name="Lipzen A."/>
            <person name="Daum C."/>
            <person name="Barry K."/>
            <person name="Grigoriev I.V."/>
            <person name="Favel A."/>
            <person name="Rosso M.N."/>
            <person name="Martin F."/>
        </authorList>
    </citation>
    <scope>NUCLEOTIDE SEQUENCE [LARGE SCALE GENOMIC DNA]</scope>
    <source>
        <strain evidence="2 3">CIRM-BRFM 2984</strain>
    </source>
</reference>
<name>A0AAV9ZM51_9AGAR</name>
<keyword evidence="1" id="KW-0472">Membrane</keyword>